<protein>
    <submittedName>
        <fullName evidence="2">Uncharacterized protein</fullName>
    </submittedName>
</protein>
<dbReference type="OrthoDB" id="4870238at2"/>
<feature type="transmembrane region" description="Helical" evidence="1">
    <location>
        <begin position="108"/>
        <end position="126"/>
    </location>
</feature>
<feature type="transmembrane region" description="Helical" evidence="1">
    <location>
        <begin position="138"/>
        <end position="159"/>
    </location>
</feature>
<feature type="transmembrane region" description="Helical" evidence="1">
    <location>
        <begin position="82"/>
        <end position="101"/>
    </location>
</feature>
<organism evidence="2 3">
    <name type="scientific">Aeromicrobium piscarium</name>
    <dbReference type="NCBI Taxonomy" id="2590901"/>
    <lineage>
        <taxon>Bacteria</taxon>
        <taxon>Bacillati</taxon>
        <taxon>Actinomycetota</taxon>
        <taxon>Actinomycetes</taxon>
        <taxon>Propionibacteriales</taxon>
        <taxon>Nocardioidaceae</taxon>
        <taxon>Aeromicrobium</taxon>
    </lineage>
</organism>
<keyword evidence="1" id="KW-0812">Transmembrane</keyword>
<feature type="transmembrane region" description="Helical" evidence="1">
    <location>
        <begin position="7"/>
        <end position="23"/>
    </location>
</feature>
<evidence type="ECO:0000313" key="3">
    <source>
        <dbReference type="Proteomes" id="UP000316988"/>
    </source>
</evidence>
<gene>
    <name evidence="2" type="ORF">FNM00_06380</name>
</gene>
<dbReference type="AlphaFoldDB" id="A0A554SG52"/>
<evidence type="ECO:0000256" key="1">
    <source>
        <dbReference type="SAM" id="Phobius"/>
    </source>
</evidence>
<dbReference type="Proteomes" id="UP000316988">
    <property type="component" value="Unassembled WGS sequence"/>
</dbReference>
<keyword evidence="3" id="KW-1185">Reference proteome</keyword>
<feature type="transmembrane region" description="Helical" evidence="1">
    <location>
        <begin position="29"/>
        <end position="47"/>
    </location>
</feature>
<dbReference type="EMBL" id="VLNT01000003">
    <property type="protein sequence ID" value="TSD65320.1"/>
    <property type="molecule type" value="Genomic_DNA"/>
</dbReference>
<reference evidence="2 3" key="1">
    <citation type="submission" date="2019-07" db="EMBL/GenBank/DDBJ databases">
        <authorList>
            <person name="Zhao L.H."/>
        </authorList>
    </citation>
    <scope>NUCLEOTIDE SEQUENCE [LARGE SCALE GENOMIC DNA]</scope>
    <source>
        <strain evidence="2 3">Co35</strain>
    </source>
</reference>
<evidence type="ECO:0000313" key="2">
    <source>
        <dbReference type="EMBL" id="TSD65320.1"/>
    </source>
</evidence>
<comment type="caution">
    <text evidence="2">The sequence shown here is derived from an EMBL/GenBank/DDBJ whole genome shotgun (WGS) entry which is preliminary data.</text>
</comment>
<proteinExistence type="predicted"/>
<keyword evidence="1" id="KW-0472">Membrane</keyword>
<feature type="transmembrane region" description="Helical" evidence="1">
    <location>
        <begin position="59"/>
        <end position="76"/>
    </location>
</feature>
<keyword evidence="1" id="KW-1133">Transmembrane helix</keyword>
<name>A0A554SG52_9ACTN</name>
<dbReference type="RefSeq" id="WP_143912532.1">
    <property type="nucleotide sequence ID" value="NZ_VLNT01000003.1"/>
</dbReference>
<sequence length="176" mass="17756">MNKGEWVAGALLAVAAAVFVMLGEGLDLGITFVAILGIGLGAVVALVPDHGLGARTAAFAVGLAVAWIGYAVRVAILPDTAIGRALVIGVAVLALTVVSIVAGGRLPLWAVLLGGAGFAGAYEHVFADNPPLFATESVSTMTSLVLAVVVGLVVTALCIDRPQRSRHAAAPERELV</sequence>
<accession>A0A554SG52</accession>